<sequence>MAFCIVFTNDAKMLMPKSNRKGKCKDDSTLASTYNQKKDDEFAKLDAALGSLVVGVGHKTSKSVHILQKKTSNCELQDRRQESHADDDSSSGMVVDEVLMSTMVDDYHECSTKSRKKRRFRSIHPIYSLSNPLPVAGSSSKMMTC</sequence>
<name>A0AAP0QTB6_9ROSI</name>
<evidence type="ECO:0000313" key="1">
    <source>
        <dbReference type="EMBL" id="KAK9214531.1"/>
    </source>
</evidence>
<dbReference type="AlphaFoldDB" id="A0AAP0QTB6"/>
<reference evidence="1 2" key="1">
    <citation type="submission" date="2024-05" db="EMBL/GenBank/DDBJ databases">
        <title>Haplotype-resolved chromosome-level genome assembly of Huyou (Citrus changshanensis).</title>
        <authorList>
            <person name="Miao C."/>
            <person name="Chen W."/>
            <person name="Wu Y."/>
            <person name="Wang L."/>
            <person name="Zhao S."/>
            <person name="Grierson D."/>
            <person name="Xu C."/>
            <person name="Chen K."/>
        </authorList>
    </citation>
    <scope>NUCLEOTIDE SEQUENCE [LARGE SCALE GENOMIC DNA]</scope>
    <source>
        <strain evidence="1">01-14</strain>
        <tissue evidence="1">Leaf</tissue>
    </source>
</reference>
<proteinExistence type="predicted"/>
<evidence type="ECO:0000313" key="2">
    <source>
        <dbReference type="Proteomes" id="UP001428341"/>
    </source>
</evidence>
<dbReference type="Proteomes" id="UP001428341">
    <property type="component" value="Unassembled WGS sequence"/>
</dbReference>
<comment type="caution">
    <text evidence="1">The sequence shown here is derived from an EMBL/GenBank/DDBJ whole genome shotgun (WGS) entry which is preliminary data.</text>
</comment>
<dbReference type="EMBL" id="JBCGBO010000003">
    <property type="protein sequence ID" value="KAK9214531.1"/>
    <property type="molecule type" value="Genomic_DNA"/>
</dbReference>
<keyword evidence="2" id="KW-1185">Reference proteome</keyword>
<gene>
    <name evidence="1" type="ORF">WN944_006524</name>
</gene>
<accession>A0AAP0QTB6</accession>
<organism evidence="1 2">
    <name type="scientific">Citrus x changshan-huyou</name>
    <dbReference type="NCBI Taxonomy" id="2935761"/>
    <lineage>
        <taxon>Eukaryota</taxon>
        <taxon>Viridiplantae</taxon>
        <taxon>Streptophyta</taxon>
        <taxon>Embryophyta</taxon>
        <taxon>Tracheophyta</taxon>
        <taxon>Spermatophyta</taxon>
        <taxon>Magnoliopsida</taxon>
        <taxon>eudicotyledons</taxon>
        <taxon>Gunneridae</taxon>
        <taxon>Pentapetalae</taxon>
        <taxon>rosids</taxon>
        <taxon>malvids</taxon>
        <taxon>Sapindales</taxon>
        <taxon>Rutaceae</taxon>
        <taxon>Aurantioideae</taxon>
        <taxon>Citrus</taxon>
    </lineage>
</organism>
<protein>
    <submittedName>
        <fullName evidence="1">Uncharacterized protein</fullName>
    </submittedName>
</protein>